<gene>
    <name evidence="2" type="ORF">C2857_003707</name>
</gene>
<name>A0A7S9PVL1_EPIFF</name>
<feature type="domain" description="2EXR" evidence="1">
    <location>
        <begin position="7"/>
        <end position="95"/>
    </location>
</feature>
<dbReference type="AlphaFoldDB" id="A0A7S9PVL1"/>
<keyword evidence="3" id="KW-1185">Reference proteome</keyword>
<organism evidence="2 3">
    <name type="scientific">Epichloe festucae (strain Fl1)</name>
    <dbReference type="NCBI Taxonomy" id="877507"/>
    <lineage>
        <taxon>Eukaryota</taxon>
        <taxon>Fungi</taxon>
        <taxon>Dikarya</taxon>
        <taxon>Ascomycota</taxon>
        <taxon>Pezizomycotina</taxon>
        <taxon>Sordariomycetes</taxon>
        <taxon>Hypocreomycetidae</taxon>
        <taxon>Hypocreales</taxon>
        <taxon>Clavicipitaceae</taxon>
        <taxon>Epichloe</taxon>
    </lineage>
</organism>
<evidence type="ECO:0000313" key="3">
    <source>
        <dbReference type="Proteomes" id="UP000594364"/>
    </source>
</evidence>
<dbReference type="Proteomes" id="UP000594364">
    <property type="component" value="Chromosome 3"/>
</dbReference>
<evidence type="ECO:0000313" key="2">
    <source>
        <dbReference type="EMBL" id="QPH00297.1"/>
    </source>
</evidence>
<dbReference type="OrthoDB" id="3473305at2759"/>
<sequence>MSSPTSFTQFASLPPELRFQIWTEALSVWSVWATVGDGLTERDLSAKHAPLTMKHVGPAPYLVGLTSREARRLLTQICKRLHGPNADTYWVNLEKTVIYLGDSAESAATLGGSCDDHLSGVEHVALRWCQNHWGGLARTCQRLAKKCPSLCTIIVQRCEIKATTNVAVDVELDPKTASNFTIIVENNGPDSTNVKLDIKHLRALLLEYFGDSPLRLHFIGADTANSSS</sequence>
<protein>
    <recommendedName>
        <fullName evidence="1">2EXR domain-containing protein</fullName>
    </recommendedName>
</protein>
<evidence type="ECO:0000259" key="1">
    <source>
        <dbReference type="Pfam" id="PF20150"/>
    </source>
</evidence>
<proteinExistence type="predicted"/>
<accession>A0A7S9PVL1</accession>
<dbReference type="EMBL" id="CP031387">
    <property type="protein sequence ID" value="QPH00297.1"/>
    <property type="molecule type" value="Genomic_DNA"/>
</dbReference>
<reference evidence="2 3" key="1">
    <citation type="journal article" date="2018" name="PLoS Genet.">
        <title>Repeat elements organise 3D genome structure and mediate transcription in the filamentous fungus Epichloe festucae.</title>
        <authorList>
            <person name="Winter D.J."/>
            <person name="Ganley A.R.D."/>
            <person name="Young C.A."/>
            <person name="Liachko I."/>
            <person name="Schardl C.L."/>
            <person name="Dupont P.Y."/>
            <person name="Berry D."/>
            <person name="Ram A."/>
            <person name="Scott B."/>
            <person name="Cox M.P."/>
        </authorList>
    </citation>
    <scope>NUCLEOTIDE SEQUENCE [LARGE SCALE GENOMIC DNA]</scope>
    <source>
        <strain evidence="2 3">Fl1</strain>
    </source>
</reference>
<dbReference type="InterPro" id="IPR045518">
    <property type="entry name" value="2EXR"/>
</dbReference>
<dbReference type="Pfam" id="PF20150">
    <property type="entry name" value="2EXR"/>
    <property type="match status" value="1"/>
</dbReference>